<dbReference type="SUPFAM" id="SSF49401">
    <property type="entry name" value="Bacterial adhesins"/>
    <property type="match status" value="2"/>
</dbReference>
<dbReference type="EMBL" id="CP050855">
    <property type="protein sequence ID" value="QLH62155.1"/>
    <property type="molecule type" value="Genomic_DNA"/>
</dbReference>
<dbReference type="Proteomes" id="UP000042738">
    <property type="component" value="Chromosome"/>
</dbReference>
<reference evidence="3 4" key="1">
    <citation type="journal article" date="2014" name="Genome Announc.">
        <title>Whole-Genome Sequence of Serratia symbiotica Strain CWBI-2.3T, a Free-Living Symbiont of the Black Bean Aphid Aphis fabae.</title>
        <authorList>
            <person name="Foray V."/>
            <person name="Grigorescu A.S."/>
            <person name="Sabri A."/>
            <person name="Haubruge E."/>
            <person name="Lognay G."/>
            <person name="Francis F."/>
            <person name="Fauconnier M.L."/>
            <person name="Hance T."/>
            <person name="Thonart P."/>
        </authorList>
    </citation>
    <scope>NUCLEOTIDE SEQUENCE [LARGE SCALE GENOMIC DNA]</scope>
    <source>
        <strain evidence="3">CWBI-2.3</strain>
    </source>
</reference>
<dbReference type="InterPro" id="IPR000259">
    <property type="entry name" value="Adhesion_dom_fimbrial"/>
</dbReference>
<dbReference type="GeneID" id="93735531"/>
<protein>
    <submittedName>
        <fullName evidence="3">Fimbrial protein</fullName>
    </submittedName>
</protein>
<sequence>MEKPMRFIRLTTRIIPGLLATALLFFFSFKTSAYTCHNKQTGKILKGGDSSVTVPISRTVTPGEQVIIDIGKYYECKNDLPRYYNDYMYTQDNASSTTLPPEFETGAYINGGKYSFPLPEVNVLTLPKGGDGNYHIVPIQVFYTMKEDPGKMVKISKGETLAILKLHKYATTTGGPIDPQYFTWNIVADNDAIFTSGSCEINNGRNIDVDFGRVNRWSLISDSSDSQFRRQVDVPYNCTNPVSMSIAITLSADRATFSNDAIKTSNDNLGVQMFENGQLVKPGDSVHTQLVKGIGSSQFEFVLIKNANSTVNTGDFTGRAVLVMSAD</sequence>
<evidence type="ECO:0000259" key="1">
    <source>
        <dbReference type="Pfam" id="PF00419"/>
    </source>
</evidence>
<name>A0A068Z4I0_9GAMM</name>
<dbReference type="STRING" id="138074.SYMBAF_100214"/>
<organism evidence="3 4">
    <name type="scientific">Serratia symbiotica</name>
    <dbReference type="NCBI Taxonomy" id="138074"/>
    <lineage>
        <taxon>Bacteria</taxon>
        <taxon>Pseudomonadati</taxon>
        <taxon>Pseudomonadota</taxon>
        <taxon>Gammaproteobacteria</taxon>
        <taxon>Enterobacterales</taxon>
        <taxon>Yersiniaceae</taxon>
        <taxon>Serratia</taxon>
    </lineage>
</organism>
<dbReference type="GO" id="GO:0009289">
    <property type="term" value="C:pilus"/>
    <property type="evidence" value="ECO:0007669"/>
    <property type="project" value="InterPro"/>
</dbReference>
<dbReference type="Pfam" id="PF09160">
    <property type="entry name" value="FimH_man-bind"/>
    <property type="match status" value="1"/>
</dbReference>
<proteinExistence type="predicted"/>
<dbReference type="Gene3D" id="2.60.40.1090">
    <property type="entry name" value="Fimbrial-type adhesion domain"/>
    <property type="match status" value="2"/>
</dbReference>
<dbReference type="InterPro" id="IPR015243">
    <property type="entry name" value="FimH_man-bd"/>
</dbReference>
<dbReference type="Pfam" id="PF00419">
    <property type="entry name" value="Fimbrial"/>
    <property type="match status" value="1"/>
</dbReference>
<evidence type="ECO:0000259" key="2">
    <source>
        <dbReference type="Pfam" id="PF09160"/>
    </source>
</evidence>
<feature type="domain" description="FimH mannose-binding" evidence="2">
    <location>
        <begin position="36"/>
        <end position="185"/>
    </location>
</feature>
<evidence type="ECO:0000313" key="4">
    <source>
        <dbReference type="Proteomes" id="UP000042738"/>
    </source>
</evidence>
<dbReference type="GO" id="GO:0007155">
    <property type="term" value="P:cell adhesion"/>
    <property type="evidence" value="ECO:0007669"/>
    <property type="project" value="InterPro"/>
</dbReference>
<dbReference type="InterPro" id="IPR008966">
    <property type="entry name" value="Adhesion_dom_sf"/>
</dbReference>
<evidence type="ECO:0000313" key="3">
    <source>
        <dbReference type="EMBL" id="QLH62155.1"/>
    </source>
</evidence>
<accession>A0A068Z4I0</accession>
<dbReference type="AlphaFoldDB" id="A0A068Z4I0"/>
<dbReference type="RefSeq" id="WP_082026824.1">
    <property type="nucleotide sequence ID" value="NZ_CP050855.1"/>
</dbReference>
<gene>
    <name evidence="3" type="ORF">SYMBAF_03205</name>
</gene>
<dbReference type="InterPro" id="IPR036937">
    <property type="entry name" value="Adhesion_dom_fimbrial_sf"/>
</dbReference>
<feature type="domain" description="Fimbrial-type adhesion" evidence="1">
    <location>
        <begin position="197"/>
        <end position="324"/>
    </location>
</feature>